<evidence type="ECO:0000256" key="2">
    <source>
        <dbReference type="ARBA" id="ARBA00022679"/>
    </source>
</evidence>
<dbReference type="Gene3D" id="3.40.50.150">
    <property type="entry name" value="Vaccinia Virus protein VP39"/>
    <property type="match status" value="1"/>
</dbReference>
<dbReference type="Proteomes" id="UP000076983">
    <property type="component" value="Unassembled WGS sequence"/>
</dbReference>
<dbReference type="Pfam" id="PF03602">
    <property type="entry name" value="Cons_hypoth95"/>
    <property type="match status" value="1"/>
</dbReference>
<dbReference type="PROSITE" id="PS00092">
    <property type="entry name" value="N6_MTASE"/>
    <property type="match status" value="1"/>
</dbReference>
<dbReference type="EMBL" id="LVLH01000022">
    <property type="protein sequence ID" value="OAB49043.1"/>
    <property type="molecule type" value="Genomic_DNA"/>
</dbReference>
<evidence type="ECO:0000256" key="1">
    <source>
        <dbReference type="ARBA" id="ARBA00022603"/>
    </source>
</evidence>
<keyword evidence="1 3" id="KW-0489">Methyltransferase</keyword>
<comment type="caution">
    <text evidence="3">The sequence shown here is derived from an EMBL/GenBank/DDBJ whole genome shotgun (WGS) entry which is preliminary data.</text>
</comment>
<organism evidence="3 4">
    <name type="scientific">Mycoplasmopsis gallinarum</name>
    <dbReference type="NCBI Taxonomy" id="29557"/>
    <lineage>
        <taxon>Bacteria</taxon>
        <taxon>Bacillati</taxon>
        <taxon>Mycoplasmatota</taxon>
        <taxon>Mycoplasmoidales</taxon>
        <taxon>Metamycoplasmataceae</taxon>
        <taxon>Mycoplasmopsis</taxon>
    </lineage>
</organism>
<dbReference type="GO" id="GO:0003676">
    <property type="term" value="F:nucleic acid binding"/>
    <property type="evidence" value="ECO:0007669"/>
    <property type="project" value="InterPro"/>
</dbReference>
<dbReference type="GO" id="GO:0031167">
    <property type="term" value="P:rRNA methylation"/>
    <property type="evidence" value="ECO:0007669"/>
    <property type="project" value="InterPro"/>
</dbReference>
<protein>
    <submittedName>
        <fullName evidence="3">16S rRNA (Guanine(966)-N(2))-methyltransferase</fullName>
    </submittedName>
</protein>
<dbReference type="InterPro" id="IPR029063">
    <property type="entry name" value="SAM-dependent_MTases_sf"/>
</dbReference>
<evidence type="ECO:0000313" key="4">
    <source>
        <dbReference type="Proteomes" id="UP000076983"/>
    </source>
</evidence>
<dbReference type="NCBIfam" id="TIGR00095">
    <property type="entry name" value="16S rRNA (guanine(966)-N(2))-methyltransferase RsmD"/>
    <property type="match status" value="1"/>
</dbReference>
<sequence length="182" mass="20790">MLRIISGTHRRLTIEQPSSNKTRPTMDRVREAIFNTLRFDLENKIILDLFAGSGAFGFEAISNGAMKAVLVDNDYEAVNVIKKNQEKLKINNVDIYKTDALTFLKNREGTVYDYIFLDPPYNEYELLNNVLNILITKKFLSRNGLIILETNNSSKIIIPDGLTIQNQKQYGKVTILYLALNN</sequence>
<keyword evidence="4" id="KW-1185">Reference proteome</keyword>
<dbReference type="InterPro" id="IPR004398">
    <property type="entry name" value="RNA_MeTrfase_RsmD"/>
</dbReference>
<dbReference type="PANTHER" id="PTHR43542">
    <property type="entry name" value="METHYLTRANSFERASE"/>
    <property type="match status" value="1"/>
</dbReference>
<keyword evidence="2 3" id="KW-0808">Transferase</keyword>
<dbReference type="InterPro" id="IPR002052">
    <property type="entry name" value="DNA_methylase_N6_adenine_CS"/>
</dbReference>
<dbReference type="AlphaFoldDB" id="A0A168RJJ3"/>
<proteinExistence type="predicted"/>
<accession>A0A168RJJ3</accession>
<dbReference type="PIRSF" id="PIRSF004553">
    <property type="entry name" value="CHP00095"/>
    <property type="match status" value="1"/>
</dbReference>
<name>A0A168RJJ3_9BACT</name>
<dbReference type="STRING" id="29557.MGALLINA_02140"/>
<dbReference type="GO" id="GO:0008168">
    <property type="term" value="F:methyltransferase activity"/>
    <property type="evidence" value="ECO:0007669"/>
    <property type="project" value="UniProtKB-KW"/>
</dbReference>
<evidence type="ECO:0000313" key="3">
    <source>
        <dbReference type="EMBL" id="OAB49043.1"/>
    </source>
</evidence>
<dbReference type="PATRIC" id="fig|29557.3.peg.197"/>
<reference evidence="3 4" key="1">
    <citation type="submission" date="2016-03" db="EMBL/GenBank/DDBJ databases">
        <title>Genome sequence of Mycoplasma gallinarum strain Mgn_IPT.</title>
        <authorList>
            <person name="Yacoub E."/>
            <person name="Sirand-Pugnet P."/>
            <person name="Barre A."/>
            <person name="Maurier F."/>
            <person name="Blanchard A."/>
            <person name="Ben Abdelmoumen B.M."/>
        </authorList>
    </citation>
    <scope>NUCLEOTIDE SEQUENCE [LARGE SCALE GENOMIC DNA]</scope>
    <source>
        <strain evidence="3 4">Mgn_IPT</strain>
    </source>
</reference>
<gene>
    <name evidence="3" type="ORF">MGALLINA_02140</name>
</gene>
<dbReference type="CDD" id="cd02440">
    <property type="entry name" value="AdoMet_MTases"/>
    <property type="match status" value="1"/>
</dbReference>
<dbReference type="SUPFAM" id="SSF53335">
    <property type="entry name" value="S-adenosyl-L-methionine-dependent methyltransferases"/>
    <property type="match status" value="1"/>
</dbReference>
<dbReference type="PANTHER" id="PTHR43542:SF1">
    <property type="entry name" value="METHYLTRANSFERASE"/>
    <property type="match status" value="1"/>
</dbReference>
<dbReference type="OrthoDB" id="9803017at2"/>